<keyword evidence="2" id="KW-1185">Reference proteome</keyword>
<evidence type="ECO:0000313" key="2">
    <source>
        <dbReference type="Proteomes" id="UP000821853"/>
    </source>
</evidence>
<protein>
    <submittedName>
        <fullName evidence="1">Uncharacterized protein</fullName>
    </submittedName>
</protein>
<proteinExistence type="predicted"/>
<dbReference type="Proteomes" id="UP000821853">
    <property type="component" value="Chromosome 1"/>
</dbReference>
<sequence>MPQYDKKQCAERLFLDAYIANSRLRQDVVCGDNMDVQVRRHSNKKNIVGPRNVQKSRWCYVKAGKHDIRMLHKHNKERRFS</sequence>
<accession>A0A9J6F9J4</accession>
<evidence type="ECO:0000313" key="1">
    <source>
        <dbReference type="EMBL" id="KAH9359658.1"/>
    </source>
</evidence>
<dbReference type="VEuPathDB" id="VectorBase:HLOH_044198"/>
<name>A0A9J6F9J4_HAELO</name>
<reference evidence="1 2" key="1">
    <citation type="journal article" date="2020" name="Cell">
        <title>Large-Scale Comparative Analyses of Tick Genomes Elucidate Their Genetic Diversity and Vector Capacities.</title>
        <authorList>
            <consortium name="Tick Genome and Microbiome Consortium (TIGMIC)"/>
            <person name="Jia N."/>
            <person name="Wang J."/>
            <person name="Shi W."/>
            <person name="Du L."/>
            <person name="Sun Y."/>
            <person name="Zhan W."/>
            <person name="Jiang J.F."/>
            <person name="Wang Q."/>
            <person name="Zhang B."/>
            <person name="Ji P."/>
            <person name="Bell-Sakyi L."/>
            <person name="Cui X.M."/>
            <person name="Yuan T.T."/>
            <person name="Jiang B.G."/>
            <person name="Yang W.F."/>
            <person name="Lam T.T."/>
            <person name="Chang Q.C."/>
            <person name="Ding S.J."/>
            <person name="Wang X.J."/>
            <person name="Zhu J.G."/>
            <person name="Ruan X.D."/>
            <person name="Zhao L."/>
            <person name="Wei J.T."/>
            <person name="Ye R.Z."/>
            <person name="Que T.C."/>
            <person name="Du C.H."/>
            <person name="Zhou Y.H."/>
            <person name="Cheng J.X."/>
            <person name="Dai P.F."/>
            <person name="Guo W.B."/>
            <person name="Han X.H."/>
            <person name="Huang E.J."/>
            <person name="Li L.F."/>
            <person name="Wei W."/>
            <person name="Gao Y.C."/>
            <person name="Liu J.Z."/>
            <person name="Shao H.Z."/>
            <person name="Wang X."/>
            <person name="Wang C.C."/>
            <person name="Yang T.C."/>
            <person name="Huo Q.B."/>
            <person name="Li W."/>
            <person name="Chen H.Y."/>
            <person name="Chen S.E."/>
            <person name="Zhou L.G."/>
            <person name="Ni X.B."/>
            <person name="Tian J.H."/>
            <person name="Sheng Y."/>
            <person name="Liu T."/>
            <person name="Pan Y.S."/>
            <person name="Xia L.Y."/>
            <person name="Li J."/>
            <person name="Zhao F."/>
            <person name="Cao W.C."/>
        </authorList>
    </citation>
    <scope>NUCLEOTIDE SEQUENCE [LARGE SCALE GENOMIC DNA]</scope>
    <source>
        <strain evidence="1">HaeL-2018</strain>
    </source>
</reference>
<dbReference type="EMBL" id="JABSTR010000001">
    <property type="protein sequence ID" value="KAH9359658.1"/>
    <property type="molecule type" value="Genomic_DNA"/>
</dbReference>
<gene>
    <name evidence="1" type="ORF">HPB48_022258</name>
</gene>
<comment type="caution">
    <text evidence="1">The sequence shown here is derived from an EMBL/GenBank/DDBJ whole genome shotgun (WGS) entry which is preliminary data.</text>
</comment>
<dbReference type="AlphaFoldDB" id="A0A9J6F9J4"/>
<organism evidence="1 2">
    <name type="scientific">Haemaphysalis longicornis</name>
    <name type="common">Bush tick</name>
    <dbReference type="NCBI Taxonomy" id="44386"/>
    <lineage>
        <taxon>Eukaryota</taxon>
        <taxon>Metazoa</taxon>
        <taxon>Ecdysozoa</taxon>
        <taxon>Arthropoda</taxon>
        <taxon>Chelicerata</taxon>
        <taxon>Arachnida</taxon>
        <taxon>Acari</taxon>
        <taxon>Parasitiformes</taxon>
        <taxon>Ixodida</taxon>
        <taxon>Ixodoidea</taxon>
        <taxon>Ixodidae</taxon>
        <taxon>Haemaphysalinae</taxon>
        <taxon>Haemaphysalis</taxon>
    </lineage>
</organism>